<dbReference type="KEGG" id="manr:MPAN_016880"/>
<sequence length="264" mass="30031">MQKKYTMSKKNIYILSIIVLCLIAMMIIQFAQFSFSSDTLISKMISDTIFRFLGSIIFYFIIYTFGHKVLKINRPFLKSFLMIVPALLISINNFPFIPLLTGNAEITKPLDTIIIFAITCLSVGLFEELVFRGLILFFLLQKLPKNREGLLLSIVISSALFGFMHLFNIFDGANVGATLLQVMYSFAMGLMWSVILLKTKSILLVIILHSIYNFTGLLFPTLGTLTNKYDLATILITTILALLVAFYTYKLYLTLDPKEIETLY</sequence>
<dbReference type="GO" id="GO:0004175">
    <property type="term" value="F:endopeptidase activity"/>
    <property type="evidence" value="ECO:0007669"/>
    <property type="project" value="UniProtKB-ARBA"/>
</dbReference>
<dbReference type="RefSeq" id="WP_176239440.1">
    <property type="nucleotide sequence ID" value="NZ_AP024412.1"/>
</dbReference>
<proteinExistence type="predicted"/>
<evidence type="ECO:0000259" key="1">
    <source>
        <dbReference type="Pfam" id="PF02517"/>
    </source>
</evidence>
<gene>
    <name evidence="2" type="ORF">MPAN_016880</name>
</gene>
<dbReference type="AlphaFoldDB" id="A0A7U9TI94"/>
<feature type="domain" description="CAAX prenyl protease 2/Lysostaphin resistance protein A-like" evidence="1">
    <location>
        <begin position="111"/>
        <end position="214"/>
    </location>
</feature>
<evidence type="ECO:0000313" key="2">
    <source>
        <dbReference type="EMBL" id="BCR36795.1"/>
    </source>
</evidence>
<evidence type="ECO:0000313" key="3">
    <source>
        <dbReference type="Proteomes" id="UP000620133"/>
    </source>
</evidence>
<dbReference type="InterPro" id="IPR003675">
    <property type="entry name" value="Rce1/LyrA-like_dom"/>
</dbReference>
<name>A0A7U9TI94_9MOLU</name>
<reference evidence="2" key="1">
    <citation type="submission" date="2021-01" db="EMBL/GenBank/DDBJ databases">
        <title>Draft genome sequence of Acholeplasmataceae bacterium strain Mahy22.</title>
        <authorList>
            <person name="Watanabe M."/>
            <person name="Kojima H."/>
            <person name="Fukui M."/>
        </authorList>
    </citation>
    <scope>NUCLEOTIDE SEQUENCE</scope>
    <source>
        <strain evidence="2">Mahy22</strain>
    </source>
</reference>
<dbReference type="Pfam" id="PF02517">
    <property type="entry name" value="Rce1-like"/>
    <property type="match status" value="1"/>
</dbReference>
<dbReference type="Proteomes" id="UP000620133">
    <property type="component" value="Chromosome"/>
</dbReference>
<dbReference type="PANTHER" id="PTHR36435:SF1">
    <property type="entry name" value="CAAX AMINO TERMINAL PROTEASE FAMILY PROTEIN"/>
    <property type="match status" value="1"/>
</dbReference>
<dbReference type="PANTHER" id="PTHR36435">
    <property type="entry name" value="SLR1288 PROTEIN"/>
    <property type="match status" value="1"/>
</dbReference>
<organism evidence="2 3">
    <name type="scientific">Mariniplasma anaerobium</name>
    <dbReference type="NCBI Taxonomy" id="2735436"/>
    <lineage>
        <taxon>Bacteria</taxon>
        <taxon>Bacillati</taxon>
        <taxon>Mycoplasmatota</taxon>
        <taxon>Mollicutes</taxon>
        <taxon>Acholeplasmatales</taxon>
        <taxon>Acholeplasmataceae</taxon>
        <taxon>Mariniplasma</taxon>
    </lineage>
</organism>
<accession>A0A7U9TI94</accession>
<protein>
    <recommendedName>
        <fullName evidence="1">CAAX prenyl protease 2/Lysostaphin resistance protein A-like domain-containing protein</fullName>
    </recommendedName>
</protein>
<dbReference type="InterPro" id="IPR052710">
    <property type="entry name" value="CAAX_protease"/>
</dbReference>
<dbReference type="GO" id="GO:0080120">
    <property type="term" value="P:CAAX-box protein maturation"/>
    <property type="evidence" value="ECO:0007669"/>
    <property type="project" value="UniProtKB-ARBA"/>
</dbReference>
<dbReference type="EMBL" id="AP024412">
    <property type="protein sequence ID" value="BCR36795.1"/>
    <property type="molecule type" value="Genomic_DNA"/>
</dbReference>
<keyword evidence="3" id="KW-1185">Reference proteome</keyword>